<evidence type="ECO:0000256" key="1">
    <source>
        <dbReference type="SAM" id="MobiDB-lite"/>
    </source>
</evidence>
<sequence length="438" mass="47379">MSHSLEHQDDNAVSLPTGGDEATQTLDTSDAFPHVVLPSDYHFQQIDRKYTSAPKLKADEKEADLGVLSGFQGVWHGIGLNQIFRPNSGATPTKLPIPVTPAPPEPPNDAILELNLIRETLSFSEPLGDIPNRGFGGQGDIFLNGRTYLQSVDDVANPETGDYDGQPVNIHIENGMWMHVPKTDVEPKLDASVARMGTIPHGTTINAQGIQLSNTLSGPPPIAAAPITPFIIGQPTNLVSFPSQTATANDTARLPQDLSKFIAAGTITQEILDDVNVVLRDAIKDQKITETTTIIISTTPNIPVDDDGTSNIAFLTGTKPTATAAATPNANALHMEAIFWIETVEYEIEVPSWKPGQKPLHIKPKQPSKFTPVPCFEVKPPHKITKPQNIKVETKQIQYTQLVNLDFGPLTWPHRSVATLVPKAPVLVPDSAFKADGN</sequence>
<dbReference type="NCBIfam" id="NF040572">
    <property type="entry name" value="heme_bind_FMP"/>
    <property type="match status" value="1"/>
</dbReference>
<dbReference type="Proteomes" id="UP001175261">
    <property type="component" value="Unassembled WGS sequence"/>
</dbReference>
<protein>
    <submittedName>
        <fullName evidence="2">Uncharacterized protein</fullName>
    </submittedName>
</protein>
<keyword evidence="3" id="KW-1185">Reference proteome</keyword>
<dbReference type="InterPro" id="IPR047975">
    <property type="entry name" value="Heme_bind_FMP"/>
</dbReference>
<evidence type="ECO:0000313" key="2">
    <source>
        <dbReference type="EMBL" id="KAK0383028.1"/>
    </source>
</evidence>
<organism evidence="2 3">
    <name type="scientific">Sarocladium strictum</name>
    <name type="common">Black bundle disease fungus</name>
    <name type="synonym">Acremonium strictum</name>
    <dbReference type="NCBI Taxonomy" id="5046"/>
    <lineage>
        <taxon>Eukaryota</taxon>
        <taxon>Fungi</taxon>
        <taxon>Dikarya</taxon>
        <taxon>Ascomycota</taxon>
        <taxon>Pezizomycotina</taxon>
        <taxon>Sordariomycetes</taxon>
        <taxon>Hypocreomycetidae</taxon>
        <taxon>Hypocreales</taxon>
        <taxon>Sarocladiaceae</taxon>
        <taxon>Sarocladium</taxon>
    </lineage>
</organism>
<feature type="compositionally biased region" description="Basic and acidic residues" evidence="1">
    <location>
        <begin position="1"/>
        <end position="10"/>
    </location>
</feature>
<comment type="caution">
    <text evidence="2">The sequence shown here is derived from an EMBL/GenBank/DDBJ whole genome shotgun (WGS) entry which is preliminary data.</text>
</comment>
<feature type="region of interest" description="Disordered" evidence="1">
    <location>
        <begin position="1"/>
        <end position="25"/>
    </location>
</feature>
<gene>
    <name evidence="2" type="ORF">NLU13_8944</name>
</gene>
<accession>A0AA39L3Q7</accession>
<dbReference type="EMBL" id="JAPDFR010000009">
    <property type="protein sequence ID" value="KAK0383028.1"/>
    <property type="molecule type" value="Genomic_DNA"/>
</dbReference>
<reference evidence="2" key="1">
    <citation type="submission" date="2022-10" db="EMBL/GenBank/DDBJ databases">
        <title>Determination and structural analysis of whole genome sequence of Sarocladium strictum F4-1.</title>
        <authorList>
            <person name="Hu L."/>
            <person name="Jiang Y."/>
        </authorList>
    </citation>
    <scope>NUCLEOTIDE SEQUENCE</scope>
    <source>
        <strain evidence="2">F4-1</strain>
    </source>
</reference>
<dbReference type="AlphaFoldDB" id="A0AA39L3Q7"/>
<name>A0AA39L3Q7_SARSR</name>
<evidence type="ECO:0000313" key="3">
    <source>
        <dbReference type="Proteomes" id="UP001175261"/>
    </source>
</evidence>
<proteinExistence type="predicted"/>